<evidence type="ECO:0000313" key="2">
    <source>
        <dbReference type="EMBL" id="KAK2070464.1"/>
    </source>
</evidence>
<feature type="compositionally biased region" description="Low complexity" evidence="1">
    <location>
        <begin position="66"/>
        <end position="81"/>
    </location>
</feature>
<dbReference type="AlphaFoldDB" id="A0AAD9I4J9"/>
<feature type="region of interest" description="Disordered" evidence="1">
    <location>
        <begin position="1"/>
        <end position="93"/>
    </location>
</feature>
<dbReference type="EMBL" id="JAQQPM010000004">
    <property type="protein sequence ID" value="KAK2070464.1"/>
    <property type="molecule type" value="Genomic_DNA"/>
</dbReference>
<accession>A0AAD9I4J9</accession>
<evidence type="ECO:0000256" key="1">
    <source>
        <dbReference type="SAM" id="MobiDB-lite"/>
    </source>
</evidence>
<feature type="compositionally biased region" description="Polar residues" evidence="1">
    <location>
        <begin position="26"/>
        <end position="41"/>
    </location>
</feature>
<comment type="caution">
    <text evidence="2">The sequence shown here is derived from an EMBL/GenBank/DDBJ whole genome shotgun (WGS) entry which is preliminary data.</text>
</comment>
<name>A0AAD9I4J9_9PEZI</name>
<protein>
    <submittedName>
        <fullName evidence="2">Uncharacterized protein</fullName>
    </submittedName>
</protein>
<reference evidence="2" key="1">
    <citation type="journal article" date="2023" name="Mol. Plant Microbe Interact.">
        <title>Elucidating the Obligate Nature and Biological Capacity of an Invasive Fungal Corn Pathogen.</title>
        <authorList>
            <person name="MacCready J.S."/>
            <person name="Roggenkamp E.M."/>
            <person name="Gdanetz K."/>
            <person name="Chilvers M.I."/>
        </authorList>
    </citation>
    <scope>NUCLEOTIDE SEQUENCE</scope>
    <source>
        <strain evidence="2">PM02</strain>
    </source>
</reference>
<sequence>MPAIRRIAAYKAKQPKKEGPQRSKRTTSSNAGRYTTNSGLTANKDDNNAYNKAYMPPTNIEEEEGSSSNNNSVNNSTSNSTDKGKGSSAYKRSKGALHCKDTLLYKRQHIASYPYSPPSTPYTDIYVYYV</sequence>
<gene>
    <name evidence="2" type="ORF">P8C59_004954</name>
</gene>
<dbReference type="Proteomes" id="UP001217918">
    <property type="component" value="Unassembled WGS sequence"/>
</dbReference>
<keyword evidence="3" id="KW-1185">Reference proteome</keyword>
<evidence type="ECO:0000313" key="3">
    <source>
        <dbReference type="Proteomes" id="UP001217918"/>
    </source>
</evidence>
<organism evidence="2 3">
    <name type="scientific">Phyllachora maydis</name>
    <dbReference type="NCBI Taxonomy" id="1825666"/>
    <lineage>
        <taxon>Eukaryota</taxon>
        <taxon>Fungi</taxon>
        <taxon>Dikarya</taxon>
        <taxon>Ascomycota</taxon>
        <taxon>Pezizomycotina</taxon>
        <taxon>Sordariomycetes</taxon>
        <taxon>Sordariomycetidae</taxon>
        <taxon>Phyllachorales</taxon>
        <taxon>Phyllachoraceae</taxon>
        <taxon>Phyllachora</taxon>
    </lineage>
</organism>
<proteinExistence type="predicted"/>